<organism evidence="2 3">
    <name type="scientific">Leersia perrieri</name>
    <dbReference type="NCBI Taxonomy" id="77586"/>
    <lineage>
        <taxon>Eukaryota</taxon>
        <taxon>Viridiplantae</taxon>
        <taxon>Streptophyta</taxon>
        <taxon>Embryophyta</taxon>
        <taxon>Tracheophyta</taxon>
        <taxon>Spermatophyta</taxon>
        <taxon>Magnoliopsida</taxon>
        <taxon>Liliopsida</taxon>
        <taxon>Poales</taxon>
        <taxon>Poaceae</taxon>
        <taxon>BOP clade</taxon>
        <taxon>Oryzoideae</taxon>
        <taxon>Oryzeae</taxon>
        <taxon>Oryzinae</taxon>
        <taxon>Leersia</taxon>
    </lineage>
</organism>
<evidence type="ECO:0000313" key="3">
    <source>
        <dbReference type="Proteomes" id="UP000032180"/>
    </source>
</evidence>
<evidence type="ECO:0000259" key="1">
    <source>
        <dbReference type="Pfam" id="PF12937"/>
    </source>
</evidence>
<feature type="domain" description="F-box" evidence="1">
    <location>
        <begin position="15"/>
        <end position="57"/>
    </location>
</feature>
<reference evidence="3" key="2">
    <citation type="submission" date="2013-12" db="EMBL/GenBank/DDBJ databases">
        <authorList>
            <person name="Yu Y."/>
            <person name="Lee S."/>
            <person name="de Baynast K."/>
            <person name="Wissotski M."/>
            <person name="Liu L."/>
            <person name="Talag J."/>
            <person name="Goicoechea J."/>
            <person name="Angelova A."/>
            <person name="Jetty R."/>
            <person name="Kudrna D."/>
            <person name="Golser W."/>
            <person name="Rivera L."/>
            <person name="Zhang J."/>
            <person name="Wing R."/>
        </authorList>
    </citation>
    <scope>NUCLEOTIDE SEQUENCE</scope>
</reference>
<name>A0A0D9VWP2_9ORYZ</name>
<dbReference type="SUPFAM" id="SSF52047">
    <property type="entry name" value="RNI-like"/>
    <property type="match status" value="1"/>
</dbReference>
<sequence>MASSPAAPWAELETDCLVEVFRRLELDEVATAVPSLVCRGWRRAAGDPSLYRSLDLRRDHLARFMPWSPLAAAFARLHAVRRFTFSGFLRLCLSRSSSSLSSLSLPPLLSSSDLDLVAASCPSLRRLSLPKLSPADESRLPDLIPMWPRLEHLELESKPASSFPALAAAMAVHCPGLVGIRIASGSIKPEDAAAMAASMRRLRWICLDRCYLPRRELLAILAGCGELREFTARGCVGFDEKDEEVIRRGARIERFDIGGSRLLDEADAVVIDGGYCDGDGEDDSYVDVM</sequence>
<dbReference type="HOGENOM" id="CLU_050941_1_0_1"/>
<dbReference type="EnsemblPlants" id="LPERR03G22420.1">
    <property type="protein sequence ID" value="LPERR03G22420.1"/>
    <property type="gene ID" value="LPERR03G22420"/>
</dbReference>
<dbReference type="Gramene" id="LPERR03G22420.1">
    <property type="protein sequence ID" value="LPERR03G22420.1"/>
    <property type="gene ID" value="LPERR03G22420"/>
</dbReference>
<dbReference type="InterPro" id="IPR001810">
    <property type="entry name" value="F-box_dom"/>
</dbReference>
<dbReference type="eggNOG" id="KOG1947">
    <property type="taxonomic scope" value="Eukaryota"/>
</dbReference>
<dbReference type="PANTHER" id="PTHR38926:SF5">
    <property type="entry name" value="F-BOX AND LEUCINE-RICH REPEAT PROTEIN 6"/>
    <property type="match status" value="1"/>
</dbReference>
<dbReference type="AlphaFoldDB" id="A0A0D9VWP2"/>
<dbReference type="Pfam" id="PF12937">
    <property type="entry name" value="F-box-like"/>
    <property type="match status" value="1"/>
</dbReference>
<dbReference type="STRING" id="77586.A0A0D9VWP2"/>
<dbReference type="Gene3D" id="1.20.1280.50">
    <property type="match status" value="1"/>
</dbReference>
<reference evidence="2" key="3">
    <citation type="submission" date="2015-04" db="UniProtKB">
        <authorList>
            <consortium name="EnsemblPlants"/>
        </authorList>
    </citation>
    <scope>IDENTIFICATION</scope>
</reference>
<protein>
    <recommendedName>
        <fullName evidence="1">F-box domain-containing protein</fullName>
    </recommendedName>
</protein>
<dbReference type="Gene3D" id="3.80.10.10">
    <property type="entry name" value="Ribonuclease Inhibitor"/>
    <property type="match status" value="1"/>
</dbReference>
<accession>A0A0D9VWP2</accession>
<reference evidence="2 3" key="1">
    <citation type="submission" date="2012-08" db="EMBL/GenBank/DDBJ databases">
        <title>Oryza genome evolution.</title>
        <authorList>
            <person name="Wing R.A."/>
        </authorList>
    </citation>
    <scope>NUCLEOTIDE SEQUENCE</scope>
</reference>
<dbReference type="PANTHER" id="PTHR38926">
    <property type="entry name" value="F-BOX DOMAIN CONTAINING PROTEIN, EXPRESSED"/>
    <property type="match status" value="1"/>
</dbReference>
<evidence type="ECO:0000313" key="2">
    <source>
        <dbReference type="EnsemblPlants" id="LPERR03G22420.1"/>
    </source>
</evidence>
<dbReference type="InterPro" id="IPR032675">
    <property type="entry name" value="LRR_dom_sf"/>
</dbReference>
<keyword evidence="3" id="KW-1185">Reference proteome</keyword>
<proteinExistence type="predicted"/>
<dbReference type="Proteomes" id="UP000032180">
    <property type="component" value="Chromosome 3"/>
</dbReference>